<organism evidence="1 2">
    <name type="scientific">Prunus dulcis</name>
    <name type="common">Almond</name>
    <name type="synonym">Amygdalus dulcis</name>
    <dbReference type="NCBI Taxonomy" id="3755"/>
    <lineage>
        <taxon>Eukaryota</taxon>
        <taxon>Viridiplantae</taxon>
        <taxon>Streptophyta</taxon>
        <taxon>Embryophyta</taxon>
        <taxon>Tracheophyta</taxon>
        <taxon>Spermatophyta</taxon>
        <taxon>Magnoliopsida</taxon>
        <taxon>eudicotyledons</taxon>
        <taxon>Gunneridae</taxon>
        <taxon>Pentapetalae</taxon>
        <taxon>rosids</taxon>
        <taxon>fabids</taxon>
        <taxon>Rosales</taxon>
        <taxon>Rosaceae</taxon>
        <taxon>Amygdaloideae</taxon>
        <taxon>Amygdaleae</taxon>
        <taxon>Prunus</taxon>
    </lineage>
</organism>
<protein>
    <submittedName>
        <fullName evidence="1">Uncharacterized protein</fullName>
    </submittedName>
</protein>
<dbReference type="Gramene" id="VVA31879">
    <property type="protein sequence ID" value="VVA31879"/>
    <property type="gene ID" value="Prudul26B003905"/>
</dbReference>
<name>A0A5E4FWP9_PRUDU</name>
<dbReference type="AlphaFoldDB" id="A0A5E4FWP9"/>
<sequence>MSTVWTRGAFGPWRPFPRRDAGFGLWEETTGSVGHADGAFKVLRYGVPKVSIQVFVQENVPIERYA</sequence>
<accession>A0A5E4FWP9</accession>
<dbReference type="EMBL" id="CABIKO010000230">
    <property type="protein sequence ID" value="VVA31879.1"/>
    <property type="molecule type" value="Genomic_DNA"/>
</dbReference>
<dbReference type="InParanoid" id="A0A5E4FWP9"/>
<dbReference type="Proteomes" id="UP000327085">
    <property type="component" value="Chromosome 7"/>
</dbReference>
<evidence type="ECO:0000313" key="1">
    <source>
        <dbReference type="EMBL" id="VVA31879.1"/>
    </source>
</evidence>
<evidence type="ECO:0000313" key="2">
    <source>
        <dbReference type="Proteomes" id="UP000327085"/>
    </source>
</evidence>
<reference evidence="2" key="1">
    <citation type="journal article" date="2020" name="Plant J.">
        <title>Transposons played a major role in the diversification between the closely related almond and peach genomes: results from the almond genome sequence.</title>
        <authorList>
            <person name="Alioto T."/>
            <person name="Alexiou K.G."/>
            <person name="Bardil A."/>
            <person name="Barteri F."/>
            <person name="Castanera R."/>
            <person name="Cruz F."/>
            <person name="Dhingra A."/>
            <person name="Duval H."/>
            <person name="Fernandez I Marti A."/>
            <person name="Frias L."/>
            <person name="Galan B."/>
            <person name="Garcia J.L."/>
            <person name="Howad W."/>
            <person name="Gomez-Garrido J."/>
            <person name="Gut M."/>
            <person name="Julca I."/>
            <person name="Morata J."/>
            <person name="Puigdomenech P."/>
            <person name="Ribeca P."/>
            <person name="Rubio Cabetas M.J."/>
            <person name="Vlasova A."/>
            <person name="Wirthensohn M."/>
            <person name="Garcia-Mas J."/>
            <person name="Gabaldon T."/>
            <person name="Casacuberta J.M."/>
            <person name="Arus P."/>
        </authorList>
    </citation>
    <scope>NUCLEOTIDE SEQUENCE [LARGE SCALE GENOMIC DNA]</scope>
    <source>
        <strain evidence="2">cv. Texas</strain>
    </source>
</reference>
<gene>
    <name evidence="1" type="ORF">ALMOND_2B003905</name>
</gene>
<proteinExistence type="predicted"/>